<comment type="caution">
    <text evidence="1">The sequence shown here is derived from an EMBL/GenBank/DDBJ whole genome shotgun (WGS) entry which is preliminary data.</text>
</comment>
<proteinExistence type="predicted"/>
<accession>A0ABV0V6U6</accession>
<evidence type="ECO:0000313" key="2">
    <source>
        <dbReference type="Proteomes" id="UP001482620"/>
    </source>
</evidence>
<gene>
    <name evidence="1" type="ORF">ILYODFUR_022257</name>
</gene>
<organism evidence="1 2">
    <name type="scientific">Ilyodon furcidens</name>
    <name type="common">goldbreast splitfin</name>
    <dbReference type="NCBI Taxonomy" id="33524"/>
    <lineage>
        <taxon>Eukaryota</taxon>
        <taxon>Metazoa</taxon>
        <taxon>Chordata</taxon>
        <taxon>Craniata</taxon>
        <taxon>Vertebrata</taxon>
        <taxon>Euteleostomi</taxon>
        <taxon>Actinopterygii</taxon>
        <taxon>Neopterygii</taxon>
        <taxon>Teleostei</taxon>
        <taxon>Neoteleostei</taxon>
        <taxon>Acanthomorphata</taxon>
        <taxon>Ovalentaria</taxon>
        <taxon>Atherinomorphae</taxon>
        <taxon>Cyprinodontiformes</taxon>
        <taxon>Goodeidae</taxon>
        <taxon>Ilyodon</taxon>
    </lineage>
</organism>
<dbReference type="Proteomes" id="UP001482620">
    <property type="component" value="Unassembled WGS sequence"/>
</dbReference>
<protein>
    <submittedName>
        <fullName evidence="1">Uncharacterized protein</fullName>
    </submittedName>
</protein>
<dbReference type="EMBL" id="JAHRIQ010095128">
    <property type="protein sequence ID" value="MEQ2252492.1"/>
    <property type="molecule type" value="Genomic_DNA"/>
</dbReference>
<reference evidence="1 2" key="1">
    <citation type="submission" date="2021-06" db="EMBL/GenBank/DDBJ databases">
        <authorList>
            <person name="Palmer J.M."/>
        </authorList>
    </citation>
    <scope>NUCLEOTIDE SEQUENCE [LARGE SCALE GENOMIC DNA]</scope>
    <source>
        <strain evidence="2">if_2019</strain>
        <tissue evidence="1">Muscle</tissue>
    </source>
</reference>
<evidence type="ECO:0000313" key="1">
    <source>
        <dbReference type="EMBL" id="MEQ2252492.1"/>
    </source>
</evidence>
<sequence length="115" mass="12691">MEEAGIENGWMFISLCSLLLKKGESPHPQCRKEEGTHCLSQEGAAATQKLSMHIITDVFYSAHSLINLRTSKADSIMTQQQHISSSFLPACLSQTDGKPGLCTSVNHINWTIILF</sequence>
<keyword evidence="2" id="KW-1185">Reference proteome</keyword>
<name>A0ABV0V6U6_9TELE</name>